<feature type="compositionally biased region" description="Polar residues" evidence="1">
    <location>
        <begin position="31"/>
        <end position="57"/>
    </location>
</feature>
<dbReference type="Proteomes" id="UP000053599">
    <property type="component" value="Unassembled WGS sequence"/>
</dbReference>
<organism evidence="2 3">
    <name type="scientific">Exophiala sideris</name>
    <dbReference type="NCBI Taxonomy" id="1016849"/>
    <lineage>
        <taxon>Eukaryota</taxon>
        <taxon>Fungi</taxon>
        <taxon>Dikarya</taxon>
        <taxon>Ascomycota</taxon>
        <taxon>Pezizomycotina</taxon>
        <taxon>Eurotiomycetes</taxon>
        <taxon>Chaetothyriomycetidae</taxon>
        <taxon>Chaetothyriales</taxon>
        <taxon>Herpotrichiellaceae</taxon>
        <taxon>Exophiala</taxon>
    </lineage>
</organism>
<evidence type="ECO:0000313" key="2">
    <source>
        <dbReference type="EMBL" id="KIV83116.1"/>
    </source>
</evidence>
<feature type="region of interest" description="Disordered" evidence="1">
    <location>
        <begin position="83"/>
        <end position="110"/>
    </location>
</feature>
<feature type="compositionally biased region" description="Basic and acidic residues" evidence="1">
    <location>
        <begin position="83"/>
        <end position="93"/>
    </location>
</feature>
<feature type="region of interest" description="Disordered" evidence="1">
    <location>
        <begin position="1"/>
        <end position="64"/>
    </location>
</feature>
<dbReference type="HOGENOM" id="CLU_2171077_0_0_1"/>
<sequence>MSSPSNIGTAKKTSLSKGFVNTLNPAGGEGDSTSTMSGATLVQPASNGPNMSGQEEASLSDLMANAAKLPPEEFKIYMARYKQEAEARQEKQNRSKSWSYSKEFLNNERM</sequence>
<dbReference type="EMBL" id="KN846952">
    <property type="protein sequence ID" value="KIV83116.1"/>
    <property type="molecule type" value="Genomic_DNA"/>
</dbReference>
<name>A0A0D1X5Z6_9EURO</name>
<reference evidence="2 3" key="1">
    <citation type="submission" date="2015-01" db="EMBL/GenBank/DDBJ databases">
        <title>The Genome Sequence of Exophiala sideris CBS121828.</title>
        <authorList>
            <consortium name="The Broad Institute Genomics Platform"/>
            <person name="Cuomo C."/>
            <person name="de Hoog S."/>
            <person name="Gorbushina A."/>
            <person name="Stielow B."/>
            <person name="Teixiera M."/>
            <person name="Abouelleil A."/>
            <person name="Chapman S.B."/>
            <person name="Priest M."/>
            <person name="Young S.K."/>
            <person name="Wortman J."/>
            <person name="Nusbaum C."/>
            <person name="Birren B."/>
        </authorList>
    </citation>
    <scope>NUCLEOTIDE SEQUENCE [LARGE SCALE GENOMIC DNA]</scope>
    <source>
        <strain evidence="2 3">CBS 121828</strain>
    </source>
</reference>
<gene>
    <name evidence="2" type="ORF">PV11_05169</name>
</gene>
<evidence type="ECO:0000313" key="3">
    <source>
        <dbReference type="Proteomes" id="UP000053599"/>
    </source>
</evidence>
<feature type="compositionally biased region" description="Polar residues" evidence="1">
    <location>
        <begin position="1"/>
        <end position="24"/>
    </location>
</feature>
<proteinExistence type="predicted"/>
<evidence type="ECO:0000256" key="1">
    <source>
        <dbReference type="SAM" id="MobiDB-lite"/>
    </source>
</evidence>
<dbReference type="AlphaFoldDB" id="A0A0D1X5Z6"/>
<accession>A0A0D1X5Z6</accession>
<protein>
    <submittedName>
        <fullName evidence="2">Uncharacterized protein</fullName>
    </submittedName>
</protein>